<name>A0AAV9ZZI2_9AGAR</name>
<keyword evidence="2" id="KW-1185">Reference proteome</keyword>
<evidence type="ECO:0000313" key="2">
    <source>
        <dbReference type="Proteomes" id="UP001362999"/>
    </source>
</evidence>
<organism evidence="1 2">
    <name type="scientific">Favolaschia claudopus</name>
    <dbReference type="NCBI Taxonomy" id="2862362"/>
    <lineage>
        <taxon>Eukaryota</taxon>
        <taxon>Fungi</taxon>
        <taxon>Dikarya</taxon>
        <taxon>Basidiomycota</taxon>
        <taxon>Agaricomycotina</taxon>
        <taxon>Agaricomycetes</taxon>
        <taxon>Agaricomycetidae</taxon>
        <taxon>Agaricales</taxon>
        <taxon>Marasmiineae</taxon>
        <taxon>Mycenaceae</taxon>
        <taxon>Favolaschia</taxon>
    </lineage>
</organism>
<sequence length="296" mass="33717">MSQPPIPPAHELLEAFRLHFHQYHRAVDEAASNPTDEVVLSRLHDDLQGYTALVAEHSPIFPPEELSVLQQNLALMLNDVRVQYQQALDASHHGHPTVIERVHTGQRGRPRINIDPQFLQFAHEHRSTTGISRFLGVSRSTVRSAVLQQGLAAPQPAPFADEVPASEPDDILDPLFPIPQNLPDDATFQPVSTSAGEISTIADWELDSLLLRLRTHFRRAGITMLDGMLHRLGHRVPQTRIRESLNTTRIDPVHRVFQRIRIRRREYRVAGPNSLWHHDGQHGDIVFHYRTLFFLC</sequence>
<dbReference type="EMBL" id="JAWWNJ010000098">
    <property type="protein sequence ID" value="KAK6996214.1"/>
    <property type="molecule type" value="Genomic_DNA"/>
</dbReference>
<gene>
    <name evidence="1" type="ORF">R3P38DRAFT_2565951</name>
</gene>
<comment type="caution">
    <text evidence="1">The sequence shown here is derived from an EMBL/GenBank/DDBJ whole genome shotgun (WGS) entry which is preliminary data.</text>
</comment>
<protein>
    <submittedName>
        <fullName evidence="1">Uncharacterized protein</fullName>
    </submittedName>
</protein>
<dbReference type="Proteomes" id="UP001362999">
    <property type="component" value="Unassembled WGS sequence"/>
</dbReference>
<reference evidence="1 2" key="1">
    <citation type="journal article" date="2024" name="J Genomics">
        <title>Draft genome sequencing and assembly of Favolaschia claudopus CIRM-BRFM 2984 isolated from oak limbs.</title>
        <authorList>
            <person name="Navarro D."/>
            <person name="Drula E."/>
            <person name="Chaduli D."/>
            <person name="Cazenave R."/>
            <person name="Ahrendt S."/>
            <person name="Wang J."/>
            <person name="Lipzen A."/>
            <person name="Daum C."/>
            <person name="Barry K."/>
            <person name="Grigoriev I.V."/>
            <person name="Favel A."/>
            <person name="Rosso M.N."/>
            <person name="Martin F."/>
        </authorList>
    </citation>
    <scope>NUCLEOTIDE SEQUENCE [LARGE SCALE GENOMIC DNA]</scope>
    <source>
        <strain evidence="1 2">CIRM-BRFM 2984</strain>
    </source>
</reference>
<accession>A0AAV9ZZI2</accession>
<evidence type="ECO:0000313" key="1">
    <source>
        <dbReference type="EMBL" id="KAK6996214.1"/>
    </source>
</evidence>
<proteinExistence type="predicted"/>
<dbReference type="AlphaFoldDB" id="A0AAV9ZZI2"/>